<dbReference type="Proteomes" id="UP000239757">
    <property type="component" value="Unassembled WGS sequence"/>
</dbReference>
<name>A0A2P5YCE6_GOSBA</name>
<dbReference type="AlphaFoldDB" id="A0A2P5YCE6"/>
<sequence length="174" mass="19229">MEGVLRLERGTIVRVSNLEAEVHGLLLGIASTSSSNCGSIVSAQVMQQFALVAPICDSHNAFWGDNVLRLVVWRLGDNISWKIGSWDIATGVFGRFGLVGGQLFEFDRVVDILVFKGLSTWRVMELGKVAIIGFMTVNCCHSGIAVEGLLSEYHFTAWRDSRYEKSTRCCGLKR</sequence>
<evidence type="ECO:0000313" key="1">
    <source>
        <dbReference type="EMBL" id="PPS13279.1"/>
    </source>
</evidence>
<organism evidence="1 2">
    <name type="scientific">Gossypium barbadense</name>
    <name type="common">Sea Island cotton</name>
    <name type="synonym">Hibiscus barbadensis</name>
    <dbReference type="NCBI Taxonomy" id="3634"/>
    <lineage>
        <taxon>Eukaryota</taxon>
        <taxon>Viridiplantae</taxon>
        <taxon>Streptophyta</taxon>
        <taxon>Embryophyta</taxon>
        <taxon>Tracheophyta</taxon>
        <taxon>Spermatophyta</taxon>
        <taxon>Magnoliopsida</taxon>
        <taxon>eudicotyledons</taxon>
        <taxon>Gunneridae</taxon>
        <taxon>Pentapetalae</taxon>
        <taxon>rosids</taxon>
        <taxon>malvids</taxon>
        <taxon>Malvales</taxon>
        <taxon>Malvaceae</taxon>
        <taxon>Malvoideae</taxon>
        <taxon>Gossypium</taxon>
    </lineage>
</organism>
<accession>A0A2P5YCE6</accession>
<dbReference type="EMBL" id="KZ663370">
    <property type="protein sequence ID" value="PPS13279.1"/>
    <property type="molecule type" value="Genomic_DNA"/>
</dbReference>
<evidence type="ECO:0000313" key="2">
    <source>
        <dbReference type="Proteomes" id="UP000239757"/>
    </source>
</evidence>
<gene>
    <name evidence="1" type="ORF">GOBAR_AA07366</name>
</gene>
<reference evidence="1 2" key="1">
    <citation type="submission" date="2015-01" db="EMBL/GenBank/DDBJ databases">
        <title>Genome of allotetraploid Gossypium barbadense reveals genomic plasticity and fiber elongation in cotton evolution.</title>
        <authorList>
            <person name="Chen X."/>
            <person name="Liu X."/>
            <person name="Zhao B."/>
            <person name="Zheng H."/>
            <person name="Hu Y."/>
            <person name="Lu G."/>
            <person name="Yang C."/>
            <person name="Chen J."/>
            <person name="Shan C."/>
            <person name="Zhang L."/>
            <person name="Zhou Y."/>
            <person name="Wang L."/>
            <person name="Guo W."/>
            <person name="Bai Y."/>
            <person name="Ruan J."/>
            <person name="Shangguan X."/>
            <person name="Mao Y."/>
            <person name="Jiang J."/>
            <person name="Zhu Y."/>
            <person name="Lei J."/>
            <person name="Kang H."/>
            <person name="Chen S."/>
            <person name="He X."/>
            <person name="Wang R."/>
            <person name="Wang Y."/>
            <person name="Chen J."/>
            <person name="Wang L."/>
            <person name="Yu S."/>
            <person name="Wang B."/>
            <person name="Wei J."/>
            <person name="Song S."/>
            <person name="Lu X."/>
            <person name="Gao Z."/>
            <person name="Gu W."/>
            <person name="Deng X."/>
            <person name="Ma D."/>
            <person name="Wang S."/>
            <person name="Liang W."/>
            <person name="Fang L."/>
            <person name="Cai C."/>
            <person name="Zhu X."/>
            <person name="Zhou B."/>
            <person name="Zhang Y."/>
            <person name="Chen Z."/>
            <person name="Xu S."/>
            <person name="Zhu R."/>
            <person name="Wang S."/>
            <person name="Zhang T."/>
            <person name="Zhao G."/>
        </authorList>
    </citation>
    <scope>NUCLEOTIDE SEQUENCE [LARGE SCALE GENOMIC DNA]</scope>
    <source>
        <strain evidence="2">cv. Xinhai21</strain>
        <tissue evidence="1">Leaf</tissue>
    </source>
</reference>
<proteinExistence type="predicted"/>
<protein>
    <submittedName>
        <fullName evidence="1">Uncharacterized protein</fullName>
    </submittedName>
</protein>